<dbReference type="PROSITE" id="PS51767">
    <property type="entry name" value="PEPTIDASE_A1"/>
    <property type="match status" value="2"/>
</dbReference>
<reference evidence="6" key="3">
    <citation type="submission" date="2025-09" db="UniProtKB">
        <authorList>
            <consortium name="Ensembl"/>
        </authorList>
    </citation>
    <scope>IDENTIFICATION</scope>
</reference>
<dbReference type="InterPro" id="IPR033121">
    <property type="entry name" value="PEPTIDASE_A1"/>
</dbReference>
<dbReference type="SUPFAM" id="SSF50630">
    <property type="entry name" value="Acid proteases"/>
    <property type="match status" value="1"/>
</dbReference>
<dbReference type="Gene3D" id="2.60.40.1960">
    <property type="match status" value="1"/>
</dbReference>
<reference evidence="6" key="2">
    <citation type="submission" date="2025-08" db="UniProtKB">
        <authorList>
            <consortium name="Ensembl"/>
        </authorList>
    </citation>
    <scope>IDENTIFICATION</scope>
</reference>
<dbReference type="AlphaFoldDB" id="A0A670J1C5"/>
<keyword evidence="3" id="KW-1015">Disulfide bond</keyword>
<dbReference type="Pfam" id="PF00026">
    <property type="entry name" value="Asp"/>
    <property type="match status" value="2"/>
</dbReference>
<keyword evidence="4" id="KW-0645">Protease</keyword>
<evidence type="ECO:0000256" key="4">
    <source>
        <dbReference type="RuleBase" id="RU000454"/>
    </source>
</evidence>
<dbReference type="PANTHER" id="PTHR47966:SF13">
    <property type="entry name" value="CHYMOSIN"/>
    <property type="match status" value="1"/>
</dbReference>
<feature type="active site" evidence="2">
    <location>
        <position position="204"/>
    </location>
</feature>
<sequence length="310" mass="35037">QEWFVVLQASTCSESLYCDLFLTQIYRIILHKYEELKCKAKRERQGSAAMHICFINLQLTYYGTIYIGTPPQPFKVLFDTGSSPLWVPSISCKDKAYSKHHRFDPRKSSTFHGTGQPFSIKYGKGSVEVILGRDTVKDKLGIQTYKYLTVLCISKAIASQSAPYSVALKCFMSETKEYNDFQFLSILVNSKKIACRDGCQAVLDTGTSLLLGPKSEINQIQQAIGKVRLTFHSFNCRNLRKMPNVVFVINGIQYPLTPQAYTRKDNGHCKSGFSSGSKDYDHLILGDMFLREYYSVFDRGNNQVGLAKAV</sequence>
<dbReference type="GO" id="GO:0006508">
    <property type="term" value="P:proteolysis"/>
    <property type="evidence" value="ECO:0007669"/>
    <property type="project" value="UniProtKB-KW"/>
</dbReference>
<organism evidence="6 7">
    <name type="scientific">Podarcis muralis</name>
    <name type="common">Wall lizard</name>
    <name type="synonym">Lacerta muralis</name>
    <dbReference type="NCBI Taxonomy" id="64176"/>
    <lineage>
        <taxon>Eukaryota</taxon>
        <taxon>Metazoa</taxon>
        <taxon>Chordata</taxon>
        <taxon>Craniata</taxon>
        <taxon>Vertebrata</taxon>
        <taxon>Euteleostomi</taxon>
        <taxon>Lepidosauria</taxon>
        <taxon>Squamata</taxon>
        <taxon>Bifurcata</taxon>
        <taxon>Unidentata</taxon>
        <taxon>Episquamata</taxon>
        <taxon>Laterata</taxon>
        <taxon>Lacertibaenia</taxon>
        <taxon>Lacertidae</taxon>
        <taxon>Podarcis</taxon>
    </lineage>
</organism>
<dbReference type="InterPro" id="IPR001461">
    <property type="entry name" value="Aspartic_peptidase_A1"/>
</dbReference>
<dbReference type="InterPro" id="IPR001969">
    <property type="entry name" value="Aspartic_peptidase_AS"/>
</dbReference>
<evidence type="ECO:0000313" key="7">
    <source>
        <dbReference type="Proteomes" id="UP000472272"/>
    </source>
</evidence>
<proteinExistence type="inferred from homology"/>
<dbReference type="Proteomes" id="UP000472272">
    <property type="component" value="Chromosome 6"/>
</dbReference>
<dbReference type="GO" id="GO:0004190">
    <property type="term" value="F:aspartic-type endopeptidase activity"/>
    <property type="evidence" value="ECO:0007669"/>
    <property type="project" value="UniProtKB-KW"/>
</dbReference>
<dbReference type="InterPro" id="IPR021109">
    <property type="entry name" value="Peptidase_aspartic_dom_sf"/>
</dbReference>
<evidence type="ECO:0000259" key="5">
    <source>
        <dbReference type="PROSITE" id="PS51767"/>
    </source>
</evidence>
<dbReference type="GeneTree" id="ENSGT00940000162710"/>
<accession>A0A670J1C5</accession>
<dbReference type="FunFam" id="2.40.70.10:FF:000008">
    <property type="entry name" value="Cathepsin D"/>
    <property type="match status" value="1"/>
</dbReference>
<evidence type="ECO:0000313" key="6">
    <source>
        <dbReference type="Ensembl" id="ENSPMRP00000018298.1"/>
    </source>
</evidence>
<comment type="similarity">
    <text evidence="1 4">Belongs to the peptidase A1 family.</text>
</comment>
<dbReference type="PANTHER" id="PTHR47966">
    <property type="entry name" value="BETA-SITE APP-CLEAVING ENZYME, ISOFORM A-RELATED"/>
    <property type="match status" value="1"/>
</dbReference>
<keyword evidence="7" id="KW-1185">Reference proteome</keyword>
<evidence type="ECO:0000256" key="2">
    <source>
        <dbReference type="PIRSR" id="PIRSR601461-1"/>
    </source>
</evidence>
<reference evidence="6 7" key="1">
    <citation type="journal article" date="2019" name="Proc. Natl. Acad. Sci. U.S.A.">
        <title>Regulatory changes in pterin and carotenoid genes underlie balanced color polymorphisms in the wall lizard.</title>
        <authorList>
            <person name="Andrade P."/>
            <person name="Pinho C."/>
            <person name="Perez I de Lanuza G."/>
            <person name="Afonso S."/>
            <person name="Brejcha J."/>
            <person name="Rubin C.J."/>
            <person name="Wallerman O."/>
            <person name="Pereira P."/>
            <person name="Sabatino S.J."/>
            <person name="Bellati A."/>
            <person name="Pellitteri-Rosa D."/>
            <person name="Bosakova Z."/>
            <person name="Bunikis I."/>
            <person name="Carretero M.A."/>
            <person name="Feiner N."/>
            <person name="Marsik P."/>
            <person name="Pauperio F."/>
            <person name="Salvi D."/>
            <person name="Soler L."/>
            <person name="While G.M."/>
            <person name="Uller T."/>
            <person name="Font E."/>
            <person name="Andersson L."/>
            <person name="Carneiro M."/>
        </authorList>
    </citation>
    <scope>NUCLEOTIDE SEQUENCE</scope>
</reference>
<feature type="disulfide bond" evidence="3">
    <location>
        <begin position="236"/>
        <end position="269"/>
    </location>
</feature>
<dbReference type="PRINTS" id="PR00792">
    <property type="entry name" value="PEPSIN"/>
</dbReference>
<feature type="active site" evidence="2">
    <location>
        <position position="79"/>
    </location>
</feature>
<name>A0A670J1C5_PODMU</name>
<feature type="domain" description="Peptidase A1" evidence="5">
    <location>
        <begin position="185"/>
        <end position="307"/>
    </location>
</feature>
<dbReference type="PROSITE" id="PS00141">
    <property type="entry name" value="ASP_PROTEASE"/>
    <property type="match status" value="2"/>
</dbReference>
<protein>
    <recommendedName>
        <fullName evidence="5">Peptidase A1 domain-containing protein</fullName>
    </recommendedName>
</protein>
<evidence type="ECO:0000256" key="1">
    <source>
        <dbReference type="ARBA" id="ARBA00007447"/>
    </source>
</evidence>
<feature type="disulfide bond" evidence="3">
    <location>
        <begin position="195"/>
        <end position="199"/>
    </location>
</feature>
<keyword evidence="4" id="KW-0064">Aspartyl protease</keyword>
<evidence type="ECO:0000256" key="3">
    <source>
        <dbReference type="PIRSR" id="PIRSR601461-2"/>
    </source>
</evidence>
<dbReference type="Gene3D" id="2.40.70.10">
    <property type="entry name" value="Acid Proteases"/>
    <property type="match status" value="2"/>
</dbReference>
<dbReference type="Ensembl" id="ENSPMRT00000019461.1">
    <property type="protein sequence ID" value="ENSPMRP00000018298.1"/>
    <property type="gene ID" value="ENSPMRG00000011984.1"/>
</dbReference>
<keyword evidence="4" id="KW-0378">Hydrolase</keyword>
<feature type="domain" description="Peptidase A1" evidence="5">
    <location>
        <begin position="61"/>
        <end position="136"/>
    </location>
</feature>